<reference evidence="1 2" key="2">
    <citation type="journal article" date="2018" name="Annu Rev Anim Biosci">
        <title>Bat Biology, Genomes, and the Bat1K Project: To Generate Chromosome-Level Genomes for All Living Bat Species.</title>
        <authorList>
            <person name="Teeling E.C."/>
            <person name="Vernes S.C."/>
            <person name="Davalos L.M."/>
            <person name="Ray D.A."/>
            <person name="Gilbert M.T.P."/>
            <person name="Myers E."/>
        </authorList>
    </citation>
    <scope>NUCLEOTIDE SEQUENCE</scope>
</reference>
<reference evidence="1" key="4">
    <citation type="submission" date="2025-08" db="UniProtKB">
        <authorList>
            <consortium name="Ensembl"/>
        </authorList>
    </citation>
    <scope>IDENTIFICATION</scope>
</reference>
<reference evidence="2" key="3">
    <citation type="submission" date="2018-12" db="EMBL/GenBank/DDBJ databases">
        <title>G10K-VGP greater horseshoe bat female genome, primary haplotype.</title>
        <authorList>
            <person name="Teeling E."/>
            <person name="Myers G."/>
            <person name="Vernes S."/>
            <person name="Pippel M."/>
            <person name="Winkler S."/>
            <person name="Fedrigo O."/>
            <person name="Rhie A."/>
            <person name="Koren S."/>
            <person name="Phillippy A."/>
            <person name="Lewin H."/>
            <person name="Damas J."/>
            <person name="Howe K."/>
            <person name="Mountcastle J."/>
            <person name="Jarvis E.D."/>
        </authorList>
    </citation>
    <scope>NUCLEOTIDE SEQUENCE [LARGE SCALE GENOMIC DNA]</scope>
</reference>
<accession>A0A671E8E8</accession>
<evidence type="ECO:0000313" key="2">
    <source>
        <dbReference type="Proteomes" id="UP000472240"/>
    </source>
</evidence>
<protein>
    <submittedName>
        <fullName evidence="1">Zinc finger protein 772</fullName>
    </submittedName>
</protein>
<name>A0A671E8E8_RHIFE</name>
<dbReference type="Ensembl" id="ENSRFET00010010408.1">
    <property type="protein sequence ID" value="ENSRFEP00010009501.1"/>
    <property type="gene ID" value="ENSRFEG00010006424.1"/>
</dbReference>
<dbReference type="Proteomes" id="UP000472240">
    <property type="component" value="Chromosome 15"/>
</dbReference>
<keyword evidence="2" id="KW-1185">Reference proteome</keyword>
<sequence length="43" mass="4775">VAEAALMDAAQAPMNSEVIMDSVQVAGMEWRMRRYLLSSGFLK</sequence>
<reference evidence="1 2" key="1">
    <citation type="journal article" date="2015" name="Annu Rev Anim Biosci">
        <title>The Genome 10K Project: a way forward.</title>
        <authorList>
            <person name="Koepfli K.P."/>
            <person name="Paten B."/>
            <person name="O'Brien S.J."/>
            <person name="Koepfli K.P."/>
            <person name="Paten B."/>
            <person name="Antunes A."/>
            <person name="Belov K."/>
            <person name="Bustamante C."/>
            <person name="Castoe T.A."/>
            <person name="Clawson H."/>
            <person name="Crawford A.J."/>
            <person name="Diekhans M."/>
            <person name="Distel D."/>
            <person name="Durbin R."/>
            <person name="Earl D."/>
            <person name="Fujita M.K."/>
            <person name="Gamble T."/>
            <person name="Georges A."/>
            <person name="Gemmell N."/>
            <person name="Gilbert M.T."/>
            <person name="Graves J.M."/>
            <person name="Green R.E."/>
            <person name="Hickey G."/>
            <person name="Jarvis E.D."/>
            <person name="Johnson W."/>
            <person name="Komissarov A."/>
            <person name="Korf I."/>
            <person name="Kuhn R."/>
            <person name="Larkin D.M."/>
            <person name="Lewin H."/>
            <person name="Lopez J.V."/>
            <person name="Ma J."/>
            <person name="Marques-Bonet T."/>
            <person name="Miller W."/>
            <person name="Murphy R."/>
            <person name="Pevzner P."/>
            <person name="Shapiro B."/>
            <person name="Steiner C."/>
            <person name="Tamazian G."/>
            <person name="Venkatesh B."/>
            <person name="Wang J."/>
            <person name="Wayne R."/>
            <person name="Wiley E."/>
            <person name="Yang H."/>
            <person name="Zhang G."/>
            <person name="Haussler D."/>
            <person name="Ryder O."/>
            <person name="O'Brien S.J."/>
        </authorList>
    </citation>
    <scope>NUCLEOTIDE SEQUENCE</scope>
</reference>
<dbReference type="AlphaFoldDB" id="A0A671E8E8"/>
<proteinExistence type="predicted"/>
<evidence type="ECO:0000313" key="1">
    <source>
        <dbReference type="Ensembl" id="ENSRFEP00010009501.1"/>
    </source>
</evidence>
<organism evidence="1 2">
    <name type="scientific">Rhinolophus ferrumequinum</name>
    <name type="common">Greater horseshoe bat</name>
    <dbReference type="NCBI Taxonomy" id="59479"/>
    <lineage>
        <taxon>Eukaryota</taxon>
        <taxon>Metazoa</taxon>
        <taxon>Chordata</taxon>
        <taxon>Craniata</taxon>
        <taxon>Vertebrata</taxon>
        <taxon>Euteleostomi</taxon>
        <taxon>Mammalia</taxon>
        <taxon>Eutheria</taxon>
        <taxon>Laurasiatheria</taxon>
        <taxon>Chiroptera</taxon>
        <taxon>Yinpterochiroptera</taxon>
        <taxon>Rhinolophoidea</taxon>
        <taxon>Rhinolophidae</taxon>
        <taxon>Rhinolophinae</taxon>
        <taxon>Rhinolophus</taxon>
    </lineage>
</organism>
<reference evidence="1" key="5">
    <citation type="submission" date="2025-09" db="UniProtKB">
        <authorList>
            <consortium name="Ensembl"/>
        </authorList>
    </citation>
    <scope>IDENTIFICATION</scope>
</reference>
<dbReference type="GeneTree" id="ENSGT00940000154693"/>